<dbReference type="HOGENOM" id="CLU_354907_0_0_1"/>
<dbReference type="GO" id="GO:0005886">
    <property type="term" value="C:plasma membrane"/>
    <property type="evidence" value="ECO:0007669"/>
    <property type="project" value="TreeGrafter"/>
</dbReference>
<evidence type="ECO:0000256" key="1">
    <source>
        <dbReference type="ARBA" id="ARBA00004141"/>
    </source>
</evidence>
<keyword evidence="13" id="KW-1185">Reference proteome</keyword>
<dbReference type="GO" id="GO:0022841">
    <property type="term" value="F:potassium ion leak channel activity"/>
    <property type="evidence" value="ECO:0007669"/>
    <property type="project" value="TreeGrafter"/>
</dbReference>
<evidence type="ECO:0000313" key="12">
    <source>
        <dbReference type="EMBL" id="GAA94061.1"/>
    </source>
</evidence>
<dbReference type="InterPro" id="IPR013099">
    <property type="entry name" value="K_chnl_dom"/>
</dbReference>
<evidence type="ECO:0000256" key="4">
    <source>
        <dbReference type="ARBA" id="ARBA00022989"/>
    </source>
</evidence>
<comment type="similarity">
    <text evidence="8">Belongs to the two pore domain potassium channel (TC 1.A.1.8) family.</text>
</comment>
<reference evidence="12 13" key="2">
    <citation type="journal article" date="2012" name="Open Biol.">
        <title>Characteristics of nucleosomes and linker DNA regions on the genome of the basidiomycete Mixia osmundae revealed by mono- and dinucleosome mapping.</title>
        <authorList>
            <person name="Nishida H."/>
            <person name="Kondo S."/>
            <person name="Matsumoto T."/>
            <person name="Suzuki Y."/>
            <person name="Yoshikawa H."/>
            <person name="Taylor T.D."/>
            <person name="Sugiyama J."/>
        </authorList>
    </citation>
    <scope>NUCLEOTIDE SEQUENCE [LARGE SCALE GENOMIC DNA]</scope>
    <source>
        <strain evidence="13">CBS 9802 / IAM 14324 / JCM 22182 / KY 12970</strain>
    </source>
</reference>
<feature type="compositionally biased region" description="Basic and acidic residues" evidence="9">
    <location>
        <begin position="672"/>
        <end position="681"/>
    </location>
</feature>
<feature type="transmembrane region" description="Helical" evidence="10">
    <location>
        <begin position="411"/>
        <end position="433"/>
    </location>
</feature>
<sequence length="791" mass="88743">MPMFKRIRTWASGYSSSGDTLSILDDDTTLAESANFRARLKGPKTRYLPLLSGTLVPFAILLEIPGLTQRWYVKTASKYTNEVLDSQKNPVLLDVALGISIGMAIIANICLVMRFLERRVWITTVIACIALTFHDCINISALTYFGVVHSVSDGFTYGQPFFMTIASTSVSTVCNFTLLYDFFSTKNFANHGSGLTAKQRQLVIALIAFMCYLCFGSLVFTLSMSLHFVDALYFTIVTCSSVGFGDIYPTSIAVRVFDIFFATGGIIFLALLIAVARETLLESFQQAYTHRRKLLVERARLRRKQKAAHRAARLKAREEALASGQDVPAAYKPGGGRSGARSMGERLESRKIKVGVSAGKDWIDSWFVKWGWKDSISSVKLKRSLTQESMDQDRSYQHFKKQLKSEERREFWVKLGFALGMFFFFWGVGSFIFTLTEGWDYFDAFWFSFVYFSTIGYGDFSPKSSAGRAFFICWALLGIANLTLLFSILTESWGSVFQATVQNSGTSKIRRLGENEVHDTEEEDAHDDIDDLPDKITHAAKEFHEHANYFLKQGSKPPEALQKLLDDSSQLTEENIARLRASTGLSNDSDSSHLLFMISYERSFANLMESCTLVSAMLRKREEDLARLRQILADLDETKPSLTRTDTMISQEARPRVVRVVSDMIHFNSRTGNRDLEYGEKSDEDGDKTDPEDEEPSEPREPQRRTRRATIIQEAHDLISTLDKGTADSIGSSGSSDGMSPVQATQSQPSVVQRDMLDARTSSLPAPIIGPNARLPLKRTLTIDDPKPAKR</sequence>
<reference evidence="12 13" key="1">
    <citation type="journal article" date="2011" name="J. Gen. Appl. Microbiol.">
        <title>Draft genome sequencing of the enigmatic basidiomycete Mixia osmundae.</title>
        <authorList>
            <person name="Nishida H."/>
            <person name="Nagatsuka Y."/>
            <person name="Sugiyama J."/>
        </authorList>
    </citation>
    <scope>NUCLEOTIDE SEQUENCE [LARGE SCALE GENOMIC DNA]</scope>
    <source>
        <strain evidence="13">CBS 9802 / IAM 14324 / JCM 22182 / KY 12970</strain>
    </source>
</reference>
<evidence type="ECO:0000256" key="7">
    <source>
        <dbReference type="ARBA" id="ARBA00023303"/>
    </source>
</evidence>
<dbReference type="PANTHER" id="PTHR11003">
    <property type="entry name" value="POTASSIUM CHANNEL, SUBFAMILY K"/>
    <property type="match status" value="1"/>
</dbReference>
<feature type="transmembrane region" description="Helical" evidence="10">
    <location>
        <begin position="161"/>
        <end position="183"/>
    </location>
</feature>
<dbReference type="OrthoDB" id="297496at2759"/>
<gene>
    <name evidence="12" type="primary">Mo00708</name>
    <name evidence="12" type="ORF">E5Q_00708</name>
</gene>
<feature type="domain" description="Potassium channel" evidence="11">
    <location>
        <begin position="208"/>
        <end position="280"/>
    </location>
</feature>
<name>G7DU01_MIXOS</name>
<comment type="caution">
    <text evidence="12">The sequence shown here is derived from an EMBL/GenBank/DDBJ whole genome shotgun (WGS) entry which is preliminary data.</text>
</comment>
<dbReference type="EMBL" id="BABT02000026">
    <property type="protein sequence ID" value="GAA94061.1"/>
    <property type="molecule type" value="Genomic_DNA"/>
</dbReference>
<feature type="compositionally biased region" description="Basic and acidic residues" evidence="9">
    <location>
        <begin position="781"/>
        <end position="791"/>
    </location>
</feature>
<feature type="transmembrane region" description="Helical" evidence="10">
    <location>
        <begin position="469"/>
        <end position="489"/>
    </location>
</feature>
<keyword evidence="2 8" id="KW-0813">Transport</keyword>
<organism evidence="12 13">
    <name type="scientific">Mixia osmundae (strain CBS 9802 / IAM 14324 / JCM 22182 / KY 12970)</name>
    <dbReference type="NCBI Taxonomy" id="764103"/>
    <lineage>
        <taxon>Eukaryota</taxon>
        <taxon>Fungi</taxon>
        <taxon>Dikarya</taxon>
        <taxon>Basidiomycota</taxon>
        <taxon>Pucciniomycotina</taxon>
        <taxon>Mixiomycetes</taxon>
        <taxon>Mixiales</taxon>
        <taxon>Mixiaceae</taxon>
        <taxon>Mixia</taxon>
    </lineage>
</organism>
<keyword evidence="6 10" id="KW-0472">Membrane</keyword>
<keyword evidence="5 8" id="KW-0406">Ion transport</keyword>
<keyword evidence="7 8" id="KW-0407">Ion channel</keyword>
<dbReference type="Gene3D" id="1.10.287.70">
    <property type="match status" value="2"/>
</dbReference>
<feature type="compositionally biased region" description="Acidic residues" evidence="9">
    <location>
        <begin position="682"/>
        <end position="696"/>
    </location>
</feature>
<evidence type="ECO:0000256" key="10">
    <source>
        <dbReference type="SAM" id="Phobius"/>
    </source>
</evidence>
<evidence type="ECO:0000256" key="8">
    <source>
        <dbReference type="RuleBase" id="RU003857"/>
    </source>
</evidence>
<dbReference type="Pfam" id="PF07885">
    <property type="entry name" value="Ion_trans_2"/>
    <property type="match status" value="2"/>
</dbReference>
<dbReference type="InterPro" id="IPR003280">
    <property type="entry name" value="2pore_dom_K_chnl"/>
</dbReference>
<dbReference type="AlphaFoldDB" id="G7DU01"/>
<dbReference type="GO" id="GO:0015271">
    <property type="term" value="F:outward rectifier potassium channel activity"/>
    <property type="evidence" value="ECO:0007669"/>
    <property type="project" value="TreeGrafter"/>
</dbReference>
<feature type="compositionally biased region" description="Polar residues" evidence="9">
    <location>
        <begin position="742"/>
        <end position="751"/>
    </location>
</feature>
<keyword evidence="3 8" id="KW-0812">Transmembrane</keyword>
<dbReference type="GO" id="GO:0030322">
    <property type="term" value="P:stabilization of membrane potential"/>
    <property type="evidence" value="ECO:0007669"/>
    <property type="project" value="TreeGrafter"/>
</dbReference>
<evidence type="ECO:0000256" key="6">
    <source>
        <dbReference type="ARBA" id="ARBA00023136"/>
    </source>
</evidence>
<dbReference type="STRING" id="764103.G7DU01"/>
<evidence type="ECO:0000256" key="9">
    <source>
        <dbReference type="SAM" id="MobiDB-lite"/>
    </source>
</evidence>
<feature type="compositionally biased region" description="Low complexity" evidence="9">
    <location>
        <begin position="728"/>
        <end position="740"/>
    </location>
</feature>
<feature type="transmembrane region" description="Helical" evidence="10">
    <location>
        <begin position="47"/>
        <end position="72"/>
    </location>
</feature>
<proteinExistence type="inferred from homology"/>
<evidence type="ECO:0000259" key="11">
    <source>
        <dbReference type="Pfam" id="PF07885"/>
    </source>
</evidence>
<dbReference type="PANTHER" id="PTHR11003:SF291">
    <property type="entry name" value="IP11374P"/>
    <property type="match status" value="1"/>
</dbReference>
<feature type="transmembrane region" description="Helical" evidence="10">
    <location>
        <begin position="203"/>
        <end position="224"/>
    </location>
</feature>
<dbReference type="SUPFAM" id="SSF81324">
    <property type="entry name" value="Voltage-gated potassium channels"/>
    <property type="match status" value="2"/>
</dbReference>
<dbReference type="PRINTS" id="PR01333">
    <property type="entry name" value="2POREKCHANEL"/>
</dbReference>
<protein>
    <recommendedName>
        <fullName evidence="11">Potassium channel domain-containing protein</fullName>
    </recommendedName>
</protein>
<feature type="transmembrane region" description="Helical" evidence="10">
    <location>
        <begin position="252"/>
        <end position="276"/>
    </location>
</feature>
<dbReference type="Proteomes" id="UP000009131">
    <property type="component" value="Unassembled WGS sequence"/>
</dbReference>
<feature type="transmembrane region" description="Helical" evidence="10">
    <location>
        <begin position="439"/>
        <end position="457"/>
    </location>
</feature>
<dbReference type="InParanoid" id="G7DU01"/>
<evidence type="ECO:0000313" key="13">
    <source>
        <dbReference type="Proteomes" id="UP000009131"/>
    </source>
</evidence>
<evidence type="ECO:0000256" key="3">
    <source>
        <dbReference type="ARBA" id="ARBA00022692"/>
    </source>
</evidence>
<feature type="region of interest" description="Disordered" evidence="9">
    <location>
        <begin position="671"/>
        <end position="791"/>
    </location>
</feature>
<feature type="domain" description="Potassium channel" evidence="11">
    <location>
        <begin position="423"/>
        <end position="490"/>
    </location>
</feature>
<dbReference type="eggNOG" id="KOG1418">
    <property type="taxonomic scope" value="Eukaryota"/>
</dbReference>
<evidence type="ECO:0000256" key="5">
    <source>
        <dbReference type="ARBA" id="ARBA00023065"/>
    </source>
</evidence>
<accession>G7DU01</accession>
<keyword evidence="4 10" id="KW-1133">Transmembrane helix</keyword>
<evidence type="ECO:0000256" key="2">
    <source>
        <dbReference type="ARBA" id="ARBA00022448"/>
    </source>
</evidence>
<comment type="subcellular location">
    <subcellularLocation>
        <location evidence="1">Membrane</location>
        <topology evidence="1">Multi-pass membrane protein</topology>
    </subcellularLocation>
</comment>
<feature type="transmembrane region" description="Helical" evidence="10">
    <location>
        <begin position="92"/>
        <end position="113"/>
    </location>
</feature>
<feature type="transmembrane region" description="Helical" evidence="10">
    <location>
        <begin position="120"/>
        <end position="141"/>
    </location>
</feature>